<keyword evidence="1" id="KW-0479">Metal-binding</keyword>
<dbReference type="AlphaFoldDB" id="A0A8E2FDC1"/>
<evidence type="ECO:0000259" key="5">
    <source>
        <dbReference type="PROSITE" id="PS51266"/>
    </source>
</evidence>
<dbReference type="Pfam" id="PF05495">
    <property type="entry name" value="zf-CHY"/>
    <property type="match status" value="1"/>
</dbReference>
<proteinExistence type="predicted"/>
<dbReference type="EMBL" id="KV748488">
    <property type="protein sequence ID" value="OCL15097.1"/>
    <property type="molecule type" value="Genomic_DNA"/>
</dbReference>
<feature type="domain" description="CHY-type" evidence="5">
    <location>
        <begin position="21"/>
        <end position="102"/>
    </location>
</feature>
<evidence type="ECO:0000256" key="3">
    <source>
        <dbReference type="ARBA" id="ARBA00022833"/>
    </source>
</evidence>
<accession>A0A8E2FDC1</accession>
<dbReference type="OrthoDB" id="411372at2759"/>
<organism evidence="6 7">
    <name type="scientific">Glonium stellatum</name>
    <dbReference type="NCBI Taxonomy" id="574774"/>
    <lineage>
        <taxon>Eukaryota</taxon>
        <taxon>Fungi</taxon>
        <taxon>Dikarya</taxon>
        <taxon>Ascomycota</taxon>
        <taxon>Pezizomycotina</taxon>
        <taxon>Dothideomycetes</taxon>
        <taxon>Pleosporomycetidae</taxon>
        <taxon>Gloniales</taxon>
        <taxon>Gloniaceae</taxon>
        <taxon>Glonium</taxon>
    </lineage>
</organism>
<dbReference type="PANTHER" id="PTHR28082">
    <property type="entry name" value="ZINC FINGER PROTEIN"/>
    <property type="match status" value="1"/>
</dbReference>
<gene>
    <name evidence="6" type="ORF">AOQ84DRAFT_136820</name>
</gene>
<dbReference type="GO" id="GO:0045041">
    <property type="term" value="P:protein import into mitochondrial intermembrane space"/>
    <property type="evidence" value="ECO:0007669"/>
    <property type="project" value="TreeGrafter"/>
</dbReference>
<keyword evidence="2 4" id="KW-0863">Zinc-finger</keyword>
<dbReference type="Proteomes" id="UP000250140">
    <property type="component" value="Unassembled WGS sequence"/>
</dbReference>
<keyword evidence="3" id="KW-0862">Zinc</keyword>
<name>A0A8E2FDC1_9PEZI</name>
<dbReference type="PROSITE" id="PS51266">
    <property type="entry name" value="ZF_CHY"/>
    <property type="match status" value="1"/>
</dbReference>
<dbReference type="GO" id="GO:0005758">
    <property type="term" value="C:mitochondrial intermembrane space"/>
    <property type="evidence" value="ECO:0007669"/>
    <property type="project" value="TreeGrafter"/>
</dbReference>
<protein>
    <submittedName>
        <fullName evidence="6">Zinc finger CHY domain-containing protein</fullName>
    </submittedName>
</protein>
<evidence type="ECO:0000313" key="6">
    <source>
        <dbReference type="EMBL" id="OCL15097.1"/>
    </source>
</evidence>
<evidence type="ECO:0000256" key="1">
    <source>
        <dbReference type="ARBA" id="ARBA00022723"/>
    </source>
</evidence>
<sequence>MDTPDANVDTPSLPPAVHGLSLTPLTQCLHYHSALDLIAIKFRCCKAFYACIDCHAALADHSPTIWGKEERNEPAVLCGNCRHVLTIGEYFGCGSKCAMCGAGFNPGCKGHWRMYFEI</sequence>
<evidence type="ECO:0000313" key="7">
    <source>
        <dbReference type="Proteomes" id="UP000250140"/>
    </source>
</evidence>
<dbReference type="InterPro" id="IPR052604">
    <property type="entry name" value="Mito_Tim_assembly_helper"/>
</dbReference>
<dbReference type="InterPro" id="IPR037274">
    <property type="entry name" value="Znf_CHY_sf"/>
</dbReference>
<dbReference type="InterPro" id="IPR016694">
    <property type="entry name" value="UCP017292"/>
</dbReference>
<evidence type="ECO:0000256" key="2">
    <source>
        <dbReference type="ARBA" id="ARBA00022771"/>
    </source>
</evidence>
<keyword evidence="7" id="KW-1185">Reference proteome</keyword>
<dbReference type="PANTHER" id="PTHR28082:SF1">
    <property type="entry name" value="HELPER OF TIM PROTEIN 13"/>
    <property type="match status" value="1"/>
</dbReference>
<evidence type="ECO:0000256" key="4">
    <source>
        <dbReference type="PROSITE-ProRule" id="PRU00601"/>
    </source>
</evidence>
<dbReference type="InterPro" id="IPR008913">
    <property type="entry name" value="Znf_CHY"/>
</dbReference>
<dbReference type="GO" id="GO:0008270">
    <property type="term" value="F:zinc ion binding"/>
    <property type="evidence" value="ECO:0007669"/>
    <property type="project" value="UniProtKB-KW"/>
</dbReference>
<dbReference type="PIRSF" id="PIRSF017292">
    <property type="entry name" value="UCP017292_Znf_CHY"/>
    <property type="match status" value="1"/>
</dbReference>
<dbReference type="SUPFAM" id="SSF161219">
    <property type="entry name" value="CHY zinc finger-like"/>
    <property type="match status" value="1"/>
</dbReference>
<reference evidence="6 7" key="1">
    <citation type="journal article" date="2016" name="Nat. Commun.">
        <title>Ectomycorrhizal ecology is imprinted in the genome of the dominant symbiotic fungus Cenococcum geophilum.</title>
        <authorList>
            <consortium name="DOE Joint Genome Institute"/>
            <person name="Peter M."/>
            <person name="Kohler A."/>
            <person name="Ohm R.A."/>
            <person name="Kuo A."/>
            <person name="Krutzmann J."/>
            <person name="Morin E."/>
            <person name="Arend M."/>
            <person name="Barry K.W."/>
            <person name="Binder M."/>
            <person name="Choi C."/>
            <person name="Clum A."/>
            <person name="Copeland A."/>
            <person name="Grisel N."/>
            <person name="Haridas S."/>
            <person name="Kipfer T."/>
            <person name="LaButti K."/>
            <person name="Lindquist E."/>
            <person name="Lipzen A."/>
            <person name="Maire R."/>
            <person name="Meier B."/>
            <person name="Mihaltcheva S."/>
            <person name="Molinier V."/>
            <person name="Murat C."/>
            <person name="Poggeler S."/>
            <person name="Quandt C.A."/>
            <person name="Sperisen C."/>
            <person name="Tritt A."/>
            <person name="Tisserant E."/>
            <person name="Crous P.W."/>
            <person name="Henrissat B."/>
            <person name="Nehls U."/>
            <person name="Egli S."/>
            <person name="Spatafora J.W."/>
            <person name="Grigoriev I.V."/>
            <person name="Martin F.M."/>
        </authorList>
    </citation>
    <scope>NUCLEOTIDE SEQUENCE [LARGE SCALE GENOMIC DNA]</scope>
    <source>
        <strain evidence="6 7">CBS 207.34</strain>
    </source>
</reference>